<dbReference type="EMBL" id="CAJNOR010001755">
    <property type="protein sequence ID" value="CAF1194354.1"/>
    <property type="molecule type" value="Genomic_DNA"/>
</dbReference>
<dbReference type="Proteomes" id="UP000663828">
    <property type="component" value="Unassembled WGS sequence"/>
</dbReference>
<dbReference type="PANTHER" id="PTHR46298">
    <property type="entry name" value="ANDROGLOBIN"/>
    <property type="match status" value="1"/>
</dbReference>
<feature type="compositionally biased region" description="Low complexity" evidence="3">
    <location>
        <begin position="1504"/>
        <end position="1541"/>
    </location>
</feature>
<gene>
    <name evidence="6" type="ORF">XAT740_LOCUS23305</name>
</gene>
<comment type="caution">
    <text evidence="6">The sequence shown here is derived from an EMBL/GenBank/DDBJ whole genome shotgun (WGS) entry which is preliminary data.</text>
</comment>
<evidence type="ECO:0000256" key="1">
    <source>
        <dbReference type="PROSITE-ProRule" id="PRU00239"/>
    </source>
</evidence>
<dbReference type="InterPro" id="IPR054095">
    <property type="entry name" value="Androglobin_V"/>
</dbReference>
<organism evidence="6 7">
    <name type="scientific">Adineta ricciae</name>
    <name type="common">Rotifer</name>
    <dbReference type="NCBI Taxonomy" id="249248"/>
    <lineage>
        <taxon>Eukaryota</taxon>
        <taxon>Metazoa</taxon>
        <taxon>Spiralia</taxon>
        <taxon>Gnathifera</taxon>
        <taxon>Rotifera</taxon>
        <taxon>Eurotatoria</taxon>
        <taxon>Bdelloidea</taxon>
        <taxon>Adinetida</taxon>
        <taxon>Adinetidae</taxon>
        <taxon>Adineta</taxon>
    </lineage>
</organism>
<feature type="compositionally biased region" description="Polar residues" evidence="3">
    <location>
        <begin position="583"/>
        <end position="594"/>
    </location>
</feature>
<feature type="domain" description="Calpain catalytic" evidence="4">
    <location>
        <begin position="125"/>
        <end position="307"/>
    </location>
</feature>
<feature type="region of interest" description="Disordered" evidence="3">
    <location>
        <begin position="1014"/>
        <end position="1062"/>
    </location>
</feature>
<feature type="compositionally biased region" description="Polar residues" evidence="3">
    <location>
        <begin position="1624"/>
        <end position="1649"/>
    </location>
</feature>
<keyword evidence="2" id="KW-0175">Coiled coil</keyword>
<dbReference type="InterPro" id="IPR001300">
    <property type="entry name" value="Peptidase_C2_calpain_cat"/>
</dbReference>
<dbReference type="InterPro" id="IPR038765">
    <property type="entry name" value="Papain-like_cys_pep_sf"/>
</dbReference>
<dbReference type="Pfam" id="PF22069">
    <property type="entry name" value="Androglobin_IV"/>
    <property type="match status" value="1"/>
</dbReference>
<dbReference type="PANTHER" id="PTHR46298:SF1">
    <property type="entry name" value="ANDROGLOBIN"/>
    <property type="match status" value="1"/>
</dbReference>
<dbReference type="InterPro" id="IPR054093">
    <property type="entry name" value="Androglobin_II"/>
</dbReference>
<dbReference type="InterPro" id="IPR053033">
    <property type="entry name" value="Androglobin-like"/>
</dbReference>
<dbReference type="CDD" id="cd22307">
    <property type="entry name" value="Adgb_C_mid-like"/>
    <property type="match status" value="1"/>
</dbReference>
<feature type="compositionally biased region" description="Low complexity" evidence="3">
    <location>
        <begin position="1650"/>
        <end position="1662"/>
    </location>
</feature>
<feature type="domain" description="Globin" evidence="5">
    <location>
        <begin position="885"/>
        <end position="1149"/>
    </location>
</feature>
<dbReference type="Pfam" id="PF22068">
    <property type="entry name" value="Androglobin_II"/>
    <property type="match status" value="1"/>
</dbReference>
<evidence type="ECO:0000259" key="5">
    <source>
        <dbReference type="PROSITE" id="PS52042"/>
    </source>
</evidence>
<name>A0A814W5V6_ADIRI</name>
<feature type="region of interest" description="Disordered" evidence="3">
    <location>
        <begin position="1624"/>
        <end position="1691"/>
    </location>
</feature>
<evidence type="ECO:0000256" key="2">
    <source>
        <dbReference type="SAM" id="Coils"/>
    </source>
</evidence>
<feature type="region of interest" description="Disordered" evidence="3">
    <location>
        <begin position="364"/>
        <end position="419"/>
    </location>
</feature>
<dbReference type="SMART" id="SM00230">
    <property type="entry name" value="CysPc"/>
    <property type="match status" value="1"/>
</dbReference>
<dbReference type="InterPro" id="IPR057249">
    <property type="entry name" value="Globin_CP_ADGB"/>
</dbReference>
<feature type="region of interest" description="Disordered" evidence="3">
    <location>
        <begin position="1477"/>
        <end position="1541"/>
    </location>
</feature>
<proteinExistence type="predicted"/>
<dbReference type="PROSITE" id="PS50096">
    <property type="entry name" value="IQ"/>
    <property type="match status" value="1"/>
</dbReference>
<feature type="compositionally biased region" description="Polar residues" evidence="3">
    <location>
        <begin position="1483"/>
        <end position="1503"/>
    </location>
</feature>
<evidence type="ECO:0000313" key="7">
    <source>
        <dbReference type="Proteomes" id="UP000663828"/>
    </source>
</evidence>
<feature type="compositionally biased region" description="Polar residues" evidence="3">
    <location>
        <begin position="1408"/>
        <end position="1421"/>
    </location>
</feature>
<dbReference type="Pfam" id="PF00648">
    <property type="entry name" value="Peptidase_C2"/>
    <property type="match status" value="1"/>
</dbReference>
<feature type="coiled-coil region" evidence="2">
    <location>
        <begin position="1749"/>
        <end position="1789"/>
    </location>
</feature>
<dbReference type="PROSITE" id="PS50203">
    <property type="entry name" value="CALPAIN_CAT"/>
    <property type="match status" value="1"/>
</dbReference>
<evidence type="ECO:0000256" key="3">
    <source>
        <dbReference type="SAM" id="MobiDB-lite"/>
    </source>
</evidence>
<feature type="compositionally biased region" description="Pro residues" evidence="3">
    <location>
        <begin position="1372"/>
        <end position="1386"/>
    </location>
</feature>
<feature type="region of interest" description="Disordered" evidence="3">
    <location>
        <begin position="1371"/>
        <end position="1439"/>
    </location>
</feature>
<protein>
    <recommendedName>
        <fullName evidence="8">Calpain catalytic domain-containing protein</fullName>
    </recommendedName>
</protein>
<dbReference type="PROSITE" id="PS52042">
    <property type="entry name" value="GLOBIN_CP_ADGB"/>
    <property type="match status" value="1"/>
</dbReference>
<dbReference type="GO" id="GO:0006508">
    <property type="term" value="P:proteolysis"/>
    <property type="evidence" value="ECO:0007669"/>
    <property type="project" value="InterPro"/>
</dbReference>
<dbReference type="InterPro" id="IPR054094">
    <property type="entry name" value="Androglobin_IV"/>
</dbReference>
<feature type="compositionally biased region" description="Basic and acidic residues" evidence="3">
    <location>
        <begin position="595"/>
        <end position="609"/>
    </location>
</feature>
<feature type="region of interest" description="Disordered" evidence="3">
    <location>
        <begin position="539"/>
        <end position="609"/>
    </location>
</feature>
<evidence type="ECO:0000313" key="6">
    <source>
        <dbReference type="EMBL" id="CAF1194354.1"/>
    </source>
</evidence>
<evidence type="ECO:0008006" key="8">
    <source>
        <dbReference type="Google" id="ProtNLM"/>
    </source>
</evidence>
<dbReference type="Pfam" id="PF22070">
    <property type="entry name" value="Androglobin_V"/>
    <property type="match status" value="2"/>
</dbReference>
<comment type="caution">
    <text evidence="1">Lacks conserved residue(s) required for the propagation of feature annotation.</text>
</comment>
<feature type="compositionally biased region" description="Basic and acidic residues" evidence="3">
    <location>
        <begin position="1422"/>
        <end position="1432"/>
    </location>
</feature>
<dbReference type="GO" id="GO:0004198">
    <property type="term" value="F:calcium-dependent cysteine-type endopeptidase activity"/>
    <property type="evidence" value="ECO:0007669"/>
    <property type="project" value="InterPro"/>
</dbReference>
<feature type="compositionally biased region" description="Low complexity" evidence="3">
    <location>
        <begin position="1032"/>
        <end position="1042"/>
    </location>
</feature>
<evidence type="ECO:0000259" key="4">
    <source>
        <dbReference type="PROSITE" id="PS50203"/>
    </source>
</evidence>
<sequence>MSTVNTIHDETIQHYSKVTKLIHYASKFEPSGHIRHSKLRRFSSVVDLTDRLIEGKRFRLVPMWSEWNEVEINAEPWDAVATGGKRREAAAARVRADTKTTISSTNGFDDPEGKVELPPLLQAEQWKRPSEFLPSDKTPVIVDPDLGLQNFDLITSNEHLHRNQTMRNIISQIIALWDICRKVGNKSSDSSSERTWRPWEHIYALNKVSKPPFITPYNPAGKYVVRLFFLGSWRKIIIDDTIPFDSKNQCLLPQTALSHELWPMLLSKALLKILSLDFNTLHDFPEQNEVSIIHSLTSWIPEPIPLKYTHTEKVWNFLRYDRSNRQVSENDCHSMPSFGPLPLFKWTEPSDEISTSIENSLRPSKQLSVDLQDDKSSKKGRTSAIAKDASQFKPTSSKESRPNTRKPVVTVREGSTPASTMDQVIPEAPKMIVFGTVSQSQSVRLSSFSEAANRSERLRHYNLNETFSTSILLTSIRDIPLEPPPPPEFVPAWKQIRPKKTQSLPSAEPAALQESKPDERWIEITSPYINYPTASALETKPKARSHSLEKNVTSPSRPLRLTRRRKSDMSGIDEVDDNKNSDTSEILTNASSMPSKKELNTNDTTDKLDESMRCAANKFKRELSVDRSKLRRKSSVFSSKLSFDALSVKSKDNDIDPITTPVDVKTMENQIQQQNLPKKSHLTPKVWMNFNDFCTCFTSIIVFHNPDGYQYMRKHTDIKFTPYQRPVATPVQRERKKETIQPVIPQIPNLQDDKSVMYLFVDSTRDTLDKNIELLIGLTCVSRWLDAIPLDGPVLNEKVIRGASVSIEKPSIDPNASKPILSQKEIMSQGGSLIVDLYSWKSVSQGQPILRLHTTTTKAALLTLPPGRHVLKLVSTCSFAYSLQILCDTNDFMLGDEDHLMNRLTSVPFQEDAECQIRAEELFLALDDSIQNFHLVDRRTNELHDLLRYYYQQAPEFLQITFAKCLQAFHQALYATLRTILNTPGSTITADTQFAWRCYTNDLSTPDILAAYEPKRPTAPSAGRHSARTGASSSVSSSSKKSSTGKDKSADEKSNLKQHMLLTRSSPLSEIQESSSDLLTRELSIGELRSVTNIQKSARGFLQRRIMLARTGGTEKNLLTQRLLQSTMTALKHESAKSASLLFKNLLSIEPRLVQCFGFYYDDWNMITYRDYHGMYSEQPANTWFVLFREIFYVNTENLIAAKLLSHVPNSVLRVINNDTYEELPLVFNRLAPHIFTKNKNGYTFLAEGKSTDQSISNGRFRLRLITSYTHLPEIHTDQITSAFITKEIMDYYIPNREQLICRYRVIVADDINQTGRSFHLASLRFQTSKSDVLMRLTVFDNNEELLHVEGQGCLVVPSILFMRNVTNTVHQPPPLPPPPIQPPSSRPASKAGGGGEFLGSRKRDGSRTNLGDTTPLNTANRLDKDAVRPESRSGVPTTEVEEKYHKYIIQVTVLHKSWPLTPSQWHFVEQLKDQEKNESKISNRQQTPTKTDRSPNTSATTKRTNQGSTGTSSSASGKGRSSSTGSKGNTTTATTRPSTAKAIAEKTLDKSRPHWILQVVSDADKMDELTIKKDTERQDELTNIKKAWETLQAGRAEKAMKSRQKFLESLQLKVDDQPTSQLIENSESQPNNRAISSPIIEQQETIRQSSITKKSSVSSKKTSAKEEPAKQVETMPQIKPPPIDEPLLNESPSKPKLILPLLDVKPFLKQKLPSKEPIISDTTFEQEDIERRQKSFLDFTKHINDIRLEQKIDQKNRYKEKLRQLEEYIDLQTKIDQARQTVDASREAFRQRFLENERKRLEEITVQEQKFISKGKAINAAGTMKKKN</sequence>
<keyword evidence="7" id="KW-1185">Reference proteome</keyword>
<dbReference type="SUPFAM" id="SSF54001">
    <property type="entry name" value="Cysteine proteinases"/>
    <property type="match status" value="1"/>
</dbReference>
<feature type="compositionally biased region" description="Basic and acidic residues" evidence="3">
    <location>
        <begin position="1044"/>
        <end position="1055"/>
    </location>
</feature>
<accession>A0A814W5V6</accession>
<reference evidence="6" key="1">
    <citation type="submission" date="2021-02" db="EMBL/GenBank/DDBJ databases">
        <authorList>
            <person name="Nowell W R."/>
        </authorList>
    </citation>
    <scope>NUCLEOTIDE SEQUENCE</scope>
</reference>